<dbReference type="InterPro" id="IPR049941">
    <property type="entry name" value="LPLAT_7/PORCN-like"/>
</dbReference>
<feature type="transmembrane region" description="Helical" evidence="14">
    <location>
        <begin position="300"/>
        <end position="331"/>
    </location>
</feature>
<dbReference type="InParanoid" id="A0A3Q0HBQ6"/>
<feature type="compositionally biased region" description="Gly residues" evidence="13">
    <location>
        <begin position="1"/>
        <end position="19"/>
    </location>
</feature>
<feature type="region of interest" description="Disordered" evidence="13">
    <location>
        <begin position="1"/>
        <end position="108"/>
    </location>
</feature>
<evidence type="ECO:0000256" key="14">
    <source>
        <dbReference type="SAM" id="Phobius"/>
    </source>
</evidence>
<dbReference type="GO" id="GO:0061355">
    <property type="term" value="P:Wnt protein secretion"/>
    <property type="evidence" value="ECO:0007669"/>
    <property type="project" value="TreeGrafter"/>
</dbReference>
<keyword evidence="5" id="KW-0256">Endoplasmic reticulum</keyword>
<dbReference type="CTD" id="64840"/>
<dbReference type="RefSeq" id="XP_025069476.1">
    <property type="nucleotide sequence ID" value="XM_025213691.1"/>
</dbReference>
<dbReference type="AlphaFoldDB" id="A0A3Q0HBQ6"/>
<dbReference type="GO" id="GO:0030258">
    <property type="term" value="P:lipid modification"/>
    <property type="evidence" value="ECO:0007669"/>
    <property type="project" value="TreeGrafter"/>
</dbReference>
<organism evidence="15 16">
    <name type="scientific">Alligator sinensis</name>
    <name type="common">Chinese alligator</name>
    <dbReference type="NCBI Taxonomy" id="38654"/>
    <lineage>
        <taxon>Eukaryota</taxon>
        <taxon>Metazoa</taxon>
        <taxon>Chordata</taxon>
        <taxon>Craniata</taxon>
        <taxon>Vertebrata</taxon>
        <taxon>Euteleostomi</taxon>
        <taxon>Archelosauria</taxon>
        <taxon>Archosauria</taxon>
        <taxon>Crocodylia</taxon>
        <taxon>Alligatoridae</taxon>
        <taxon>Alligatorinae</taxon>
        <taxon>Alligator</taxon>
    </lineage>
</organism>
<evidence type="ECO:0000256" key="5">
    <source>
        <dbReference type="ARBA" id="ARBA00022824"/>
    </source>
</evidence>
<keyword evidence="15" id="KW-1185">Reference proteome</keyword>
<name>A0A3Q0HBQ6_ALLSI</name>
<comment type="subcellular location">
    <subcellularLocation>
        <location evidence="1">Endoplasmic reticulum membrane</location>
        <topology evidence="1">Multi-pass membrane protein</topology>
    </subcellularLocation>
</comment>
<feature type="transmembrane region" description="Helical" evidence="14">
    <location>
        <begin position="262"/>
        <end position="280"/>
    </location>
</feature>
<sequence>MPGLGLGGWRRGDGTGPGKGPRHPGVQPPTPLHPARLQKGERTQETDPLPPTSPSDLGQPRRSGQAAWPGQRRLWPGRGTRPHPSGARLGKSRPRTCRGLQPGAMEGPGSAQEFFGQLVGGCLMPTVWQGLEQLGGLVLLCAASRLLWHLPVGRGWKHAGAAASGFVALQGFFGLHVVWLVLLSLLCYLVLALARRGPRPCHGPCLATATLVYLLLGEMHMVDTVTWHKMRGAQMIVAMKAVSLAFDLDRGEIPALPSPLEFMGYIYFVGTVVFGPWLPFRSYTRAVDGPGLSLAWLWKVTWSFLLSLLCLLVSTCIAPYLFSYFVPLYGYHLLKSSRKKHKARSLAMRWLRAYESAVSFHFSNYFVAFLSEATATLAGTGFSEHKDHLAWDLTVSRPLEVELPRSMVEVVINWNQPMSRWLHTYVFQAALTLGTFPAILVTYVASALLHGLSFHLAAVLLSLGFITYVEHVLRKRLSVLLDACILSKPCPRACSHQHRKALWVQALNLLFGALAVFHLAYLGCLFDMDANDAIEEQEPEESGLYGWDRIPFRLPIIGPQARLYFVGIRRPHTLQSPQINPPPILMS</sequence>
<dbReference type="GO" id="GO:0005789">
    <property type="term" value="C:endoplasmic reticulum membrane"/>
    <property type="evidence" value="ECO:0007669"/>
    <property type="project" value="UniProtKB-SubCell"/>
</dbReference>
<feature type="transmembrane region" description="Helical" evidence="14">
    <location>
        <begin position="172"/>
        <end position="194"/>
    </location>
</feature>
<dbReference type="PANTHER" id="PTHR13906">
    <property type="entry name" value="PORCUPINE"/>
    <property type="match status" value="1"/>
</dbReference>
<keyword evidence="6 14" id="KW-1133">Transmembrane helix</keyword>
<evidence type="ECO:0000256" key="10">
    <source>
        <dbReference type="ARBA" id="ARBA00038867"/>
    </source>
</evidence>
<evidence type="ECO:0000256" key="3">
    <source>
        <dbReference type="ARBA" id="ARBA00022687"/>
    </source>
</evidence>
<dbReference type="PANTHER" id="PTHR13906:SF12">
    <property type="entry name" value="PROTEIN-SERINE O-PALMITOLEOYLTRANSFERASE PORCUPINE"/>
    <property type="match status" value="1"/>
</dbReference>
<evidence type="ECO:0000256" key="11">
    <source>
        <dbReference type="ARBA" id="ARBA00040371"/>
    </source>
</evidence>
<dbReference type="Proteomes" id="UP000189705">
    <property type="component" value="Unplaced"/>
</dbReference>
<feature type="transmembrane region" description="Helical" evidence="14">
    <location>
        <begin position="452"/>
        <end position="469"/>
    </location>
</feature>
<comment type="similarity">
    <text evidence="9">Belongs to the membrane-bound acyltransferase family. Porcupine subfamily.</text>
</comment>
<dbReference type="Pfam" id="PF03062">
    <property type="entry name" value="MBOAT"/>
    <property type="match status" value="1"/>
</dbReference>
<keyword evidence="8" id="KW-0012">Acyltransferase</keyword>
<evidence type="ECO:0000313" key="16">
    <source>
        <dbReference type="RefSeq" id="XP_025069476.1"/>
    </source>
</evidence>
<evidence type="ECO:0000256" key="9">
    <source>
        <dbReference type="ARBA" id="ARBA00038269"/>
    </source>
</evidence>
<dbReference type="GO" id="GO:1990698">
    <property type="term" value="F:palmitoleoyltransferase activity"/>
    <property type="evidence" value="ECO:0007669"/>
    <property type="project" value="UniProtKB-EC"/>
</dbReference>
<dbReference type="EC" id="2.3.1.250" evidence="10"/>
<comment type="catalytic activity">
    <reaction evidence="12">
        <text>[Wnt protein]-L-serine + (9Z)-hexadecenoyl-CoA = [Wnt protein]-O-(9Z)-hexadecenoyl-L-serine + CoA</text>
        <dbReference type="Rhea" id="RHEA:45336"/>
        <dbReference type="Rhea" id="RHEA-COMP:11170"/>
        <dbReference type="Rhea" id="RHEA-COMP:11171"/>
        <dbReference type="ChEBI" id="CHEBI:29999"/>
        <dbReference type="ChEBI" id="CHEBI:57287"/>
        <dbReference type="ChEBI" id="CHEBI:61540"/>
        <dbReference type="ChEBI" id="CHEBI:85189"/>
        <dbReference type="EC" id="2.3.1.250"/>
    </reaction>
</comment>
<evidence type="ECO:0000256" key="6">
    <source>
        <dbReference type="ARBA" id="ARBA00022989"/>
    </source>
</evidence>
<evidence type="ECO:0000256" key="4">
    <source>
        <dbReference type="ARBA" id="ARBA00022692"/>
    </source>
</evidence>
<evidence type="ECO:0000256" key="2">
    <source>
        <dbReference type="ARBA" id="ARBA00022679"/>
    </source>
</evidence>
<evidence type="ECO:0000256" key="13">
    <source>
        <dbReference type="SAM" id="MobiDB-lite"/>
    </source>
</evidence>
<feature type="transmembrane region" description="Helical" evidence="14">
    <location>
        <begin position="501"/>
        <end position="521"/>
    </location>
</feature>
<dbReference type="GO" id="GO:0016055">
    <property type="term" value="P:Wnt signaling pathway"/>
    <property type="evidence" value="ECO:0007669"/>
    <property type="project" value="UniProtKB-KW"/>
</dbReference>
<keyword evidence="4 14" id="KW-0812">Transmembrane</keyword>
<reference evidence="16" key="1">
    <citation type="submission" date="2025-08" db="UniProtKB">
        <authorList>
            <consortium name="RefSeq"/>
        </authorList>
    </citation>
    <scope>IDENTIFICATION</scope>
</reference>
<evidence type="ECO:0000256" key="12">
    <source>
        <dbReference type="ARBA" id="ARBA00047978"/>
    </source>
</evidence>
<evidence type="ECO:0000313" key="15">
    <source>
        <dbReference type="Proteomes" id="UP000189705"/>
    </source>
</evidence>
<accession>A0A3Q0HBQ6</accession>
<evidence type="ECO:0000256" key="1">
    <source>
        <dbReference type="ARBA" id="ARBA00004477"/>
    </source>
</evidence>
<dbReference type="GO" id="GO:0017147">
    <property type="term" value="F:Wnt-protein binding"/>
    <property type="evidence" value="ECO:0007669"/>
    <property type="project" value="TreeGrafter"/>
</dbReference>
<protein>
    <recommendedName>
        <fullName evidence="11">Protein-serine O-palmitoleoyltransferase porcupine</fullName>
        <ecNumber evidence="10">2.3.1.250</ecNumber>
    </recommendedName>
</protein>
<proteinExistence type="inferred from homology"/>
<keyword evidence="7 14" id="KW-0472">Membrane</keyword>
<dbReference type="STRING" id="38654.A0A3Q0HBQ6"/>
<evidence type="ECO:0000256" key="7">
    <source>
        <dbReference type="ARBA" id="ARBA00023136"/>
    </source>
</evidence>
<feature type="transmembrane region" description="Helical" evidence="14">
    <location>
        <begin position="425"/>
        <end position="446"/>
    </location>
</feature>
<dbReference type="InterPro" id="IPR004299">
    <property type="entry name" value="MBOAT_fam"/>
</dbReference>
<gene>
    <name evidence="16" type="primary">PORCN</name>
</gene>
<evidence type="ECO:0000256" key="8">
    <source>
        <dbReference type="ARBA" id="ARBA00023315"/>
    </source>
</evidence>
<keyword evidence="2" id="KW-0808">Transferase</keyword>
<keyword evidence="3" id="KW-0879">Wnt signaling pathway</keyword>
<dbReference type="GeneID" id="102382175"/>